<accession>A0A154PP05</accession>
<evidence type="ECO:0000256" key="1">
    <source>
        <dbReference type="SAM" id="MobiDB-lite"/>
    </source>
</evidence>
<dbReference type="EMBL" id="KQ434978">
    <property type="protein sequence ID" value="KZC12988.1"/>
    <property type="molecule type" value="Genomic_DNA"/>
</dbReference>
<evidence type="ECO:0000313" key="3">
    <source>
        <dbReference type="Proteomes" id="UP000076502"/>
    </source>
</evidence>
<dbReference type="Proteomes" id="UP000076502">
    <property type="component" value="Unassembled WGS sequence"/>
</dbReference>
<proteinExistence type="predicted"/>
<dbReference type="AlphaFoldDB" id="A0A154PP05"/>
<gene>
    <name evidence="2" type="ORF">WN55_04885</name>
</gene>
<feature type="compositionally biased region" description="Polar residues" evidence="1">
    <location>
        <begin position="14"/>
        <end position="29"/>
    </location>
</feature>
<feature type="region of interest" description="Disordered" evidence="1">
    <location>
        <begin position="1"/>
        <end position="36"/>
    </location>
</feature>
<reference evidence="2 3" key="1">
    <citation type="submission" date="2015-07" db="EMBL/GenBank/DDBJ databases">
        <title>The genome of Dufourea novaeangliae.</title>
        <authorList>
            <person name="Pan H."/>
            <person name="Kapheim K."/>
        </authorList>
    </citation>
    <scope>NUCLEOTIDE SEQUENCE [LARGE SCALE GENOMIC DNA]</scope>
    <source>
        <strain evidence="2">0120121106</strain>
        <tissue evidence="2">Whole body</tissue>
    </source>
</reference>
<organism evidence="2 3">
    <name type="scientific">Dufourea novaeangliae</name>
    <name type="common">Sweat bee</name>
    <dbReference type="NCBI Taxonomy" id="178035"/>
    <lineage>
        <taxon>Eukaryota</taxon>
        <taxon>Metazoa</taxon>
        <taxon>Ecdysozoa</taxon>
        <taxon>Arthropoda</taxon>
        <taxon>Hexapoda</taxon>
        <taxon>Insecta</taxon>
        <taxon>Pterygota</taxon>
        <taxon>Neoptera</taxon>
        <taxon>Endopterygota</taxon>
        <taxon>Hymenoptera</taxon>
        <taxon>Apocrita</taxon>
        <taxon>Aculeata</taxon>
        <taxon>Apoidea</taxon>
        <taxon>Anthophila</taxon>
        <taxon>Halictidae</taxon>
        <taxon>Rophitinae</taxon>
        <taxon>Dufourea</taxon>
    </lineage>
</organism>
<keyword evidence="3" id="KW-1185">Reference proteome</keyword>
<sequence length="240" mass="26328">MTVQKFKPRGGSATEEQQSGDILTPSNEPLDNDKEQSAQICYRGAPQDSENLLGRVLAAIVACDDPPKSVFLDQEMNPTVTGNIYPIDVCEATIAITETQNPNRRQQHVKGQRSPRSKNRHEETSCLCSWENEGVHGSGHVPLTKRGPDKLLTRSQRYDQETHGHSGVTMSFDDLGSFVDEGETPRAVGDRTFSAKDTASEDRMVKKSNRAYGVRKKVGHAEVEGHRVVGAARNSAAIKS</sequence>
<name>A0A154PP05_DUFNO</name>
<evidence type="ECO:0000313" key="2">
    <source>
        <dbReference type="EMBL" id="KZC12988.1"/>
    </source>
</evidence>
<protein>
    <submittedName>
        <fullName evidence="2">Uncharacterized protein</fullName>
    </submittedName>
</protein>
<feature type="compositionally biased region" description="Basic residues" evidence="1">
    <location>
        <begin position="105"/>
        <end position="119"/>
    </location>
</feature>
<feature type="region of interest" description="Disordered" evidence="1">
    <location>
        <begin position="99"/>
        <end position="121"/>
    </location>
</feature>
<dbReference type="OrthoDB" id="7634782at2759"/>